<dbReference type="Proteomes" id="UP001457282">
    <property type="component" value="Unassembled WGS sequence"/>
</dbReference>
<gene>
    <name evidence="1" type="ORF">M0R45_037607</name>
</gene>
<name>A0AAW1W2E6_RUBAR</name>
<evidence type="ECO:0000313" key="2">
    <source>
        <dbReference type="Proteomes" id="UP001457282"/>
    </source>
</evidence>
<organism evidence="1 2">
    <name type="scientific">Rubus argutus</name>
    <name type="common">Southern blackberry</name>
    <dbReference type="NCBI Taxonomy" id="59490"/>
    <lineage>
        <taxon>Eukaryota</taxon>
        <taxon>Viridiplantae</taxon>
        <taxon>Streptophyta</taxon>
        <taxon>Embryophyta</taxon>
        <taxon>Tracheophyta</taxon>
        <taxon>Spermatophyta</taxon>
        <taxon>Magnoliopsida</taxon>
        <taxon>eudicotyledons</taxon>
        <taxon>Gunneridae</taxon>
        <taxon>Pentapetalae</taxon>
        <taxon>rosids</taxon>
        <taxon>fabids</taxon>
        <taxon>Rosales</taxon>
        <taxon>Rosaceae</taxon>
        <taxon>Rosoideae</taxon>
        <taxon>Rosoideae incertae sedis</taxon>
        <taxon>Rubus</taxon>
    </lineage>
</organism>
<protein>
    <submittedName>
        <fullName evidence="1">Uncharacterized protein</fullName>
    </submittedName>
</protein>
<comment type="caution">
    <text evidence="1">The sequence shown here is derived from an EMBL/GenBank/DDBJ whole genome shotgun (WGS) entry which is preliminary data.</text>
</comment>
<accession>A0AAW1W2E6</accession>
<dbReference type="EMBL" id="JBEDUW010000007">
    <property type="protein sequence ID" value="KAK9913799.1"/>
    <property type="molecule type" value="Genomic_DNA"/>
</dbReference>
<sequence length="128" mass="14421">MRGRGGLVLKALERGWLWGFCESDKAREEEQNLGIGREKNCHVGSRRSSAYKGLTASFFFAFLLSELFNNGNGRVGLKSLEFGSFVIAQMAPSNGYLSLRVPHPSIVSLPARQWYRIDQQGTFRMVFD</sequence>
<reference evidence="1 2" key="1">
    <citation type="journal article" date="2023" name="G3 (Bethesda)">
        <title>A chromosome-length genome assembly and annotation of blackberry (Rubus argutus, cv. 'Hillquist').</title>
        <authorList>
            <person name="Bruna T."/>
            <person name="Aryal R."/>
            <person name="Dudchenko O."/>
            <person name="Sargent D.J."/>
            <person name="Mead D."/>
            <person name="Buti M."/>
            <person name="Cavallini A."/>
            <person name="Hytonen T."/>
            <person name="Andres J."/>
            <person name="Pham M."/>
            <person name="Weisz D."/>
            <person name="Mascagni F."/>
            <person name="Usai G."/>
            <person name="Natali L."/>
            <person name="Bassil N."/>
            <person name="Fernandez G.E."/>
            <person name="Lomsadze A."/>
            <person name="Armour M."/>
            <person name="Olukolu B."/>
            <person name="Poorten T."/>
            <person name="Britton C."/>
            <person name="Davik J."/>
            <person name="Ashrafi H."/>
            <person name="Aiden E.L."/>
            <person name="Borodovsky M."/>
            <person name="Worthington M."/>
        </authorList>
    </citation>
    <scope>NUCLEOTIDE SEQUENCE [LARGE SCALE GENOMIC DNA]</scope>
    <source>
        <strain evidence="1">PI 553951</strain>
    </source>
</reference>
<dbReference type="AlphaFoldDB" id="A0AAW1W2E6"/>
<proteinExistence type="predicted"/>
<keyword evidence="2" id="KW-1185">Reference proteome</keyword>
<evidence type="ECO:0000313" key="1">
    <source>
        <dbReference type="EMBL" id="KAK9913799.1"/>
    </source>
</evidence>